<comment type="caution">
    <text evidence="7">The sequence shown here is derived from an EMBL/GenBank/DDBJ whole genome shotgun (WGS) entry which is preliminary data.</text>
</comment>
<dbReference type="Proteomes" id="UP000294650">
    <property type="component" value="Unassembled WGS sequence"/>
</dbReference>
<organism evidence="7 8">
    <name type="scientific">Melghiribacillus thermohalophilus</name>
    <dbReference type="NCBI Taxonomy" id="1324956"/>
    <lineage>
        <taxon>Bacteria</taxon>
        <taxon>Bacillati</taxon>
        <taxon>Bacillota</taxon>
        <taxon>Bacilli</taxon>
        <taxon>Bacillales</taxon>
        <taxon>Bacillaceae</taxon>
        <taxon>Melghiribacillus</taxon>
    </lineage>
</organism>
<feature type="chain" id="PRO_5038676965" evidence="4">
    <location>
        <begin position="23"/>
        <end position="278"/>
    </location>
</feature>
<dbReference type="AlphaFoldDB" id="A0A4R3MX49"/>
<dbReference type="Gene3D" id="3.40.190.10">
    <property type="entry name" value="Periplasmic binding protein-like II"/>
    <property type="match status" value="2"/>
</dbReference>
<evidence type="ECO:0000256" key="2">
    <source>
        <dbReference type="ARBA" id="ARBA00023139"/>
    </source>
</evidence>
<dbReference type="SMART" id="SM00062">
    <property type="entry name" value="PBPb"/>
    <property type="match status" value="1"/>
</dbReference>
<name>A0A4R3MX49_9BACI</name>
<evidence type="ECO:0000256" key="4">
    <source>
        <dbReference type="SAM" id="SignalP"/>
    </source>
</evidence>
<feature type="signal peptide" evidence="4">
    <location>
        <begin position="1"/>
        <end position="22"/>
    </location>
</feature>
<evidence type="ECO:0000313" key="7">
    <source>
        <dbReference type="EMBL" id="TCT20327.1"/>
    </source>
</evidence>
<evidence type="ECO:0000256" key="1">
    <source>
        <dbReference type="ARBA" id="ARBA00022729"/>
    </source>
</evidence>
<dbReference type="PROSITE" id="PS51257">
    <property type="entry name" value="PROKAR_LIPOPROTEIN"/>
    <property type="match status" value="1"/>
</dbReference>
<evidence type="ECO:0000259" key="6">
    <source>
        <dbReference type="SMART" id="SM00079"/>
    </source>
</evidence>
<dbReference type="PANTHER" id="PTHR35936">
    <property type="entry name" value="MEMBRANE-BOUND LYTIC MUREIN TRANSGLYCOSYLASE F"/>
    <property type="match status" value="1"/>
</dbReference>
<proteinExistence type="predicted"/>
<evidence type="ECO:0000313" key="8">
    <source>
        <dbReference type="Proteomes" id="UP000294650"/>
    </source>
</evidence>
<dbReference type="GO" id="GO:0015276">
    <property type="term" value="F:ligand-gated monoatomic ion channel activity"/>
    <property type="evidence" value="ECO:0007669"/>
    <property type="project" value="InterPro"/>
</dbReference>
<dbReference type="EMBL" id="SMAN01000014">
    <property type="protein sequence ID" value="TCT20327.1"/>
    <property type="molecule type" value="Genomic_DNA"/>
</dbReference>
<protein>
    <submittedName>
        <fullName evidence="7">Amino acid ABC transporter substrate-binding protein (PAAT family)</fullName>
    </submittedName>
</protein>
<dbReference type="Pfam" id="PF00497">
    <property type="entry name" value="SBP_bac_3"/>
    <property type="match status" value="1"/>
</dbReference>
<dbReference type="InterPro" id="IPR001320">
    <property type="entry name" value="Iontro_rcpt_C"/>
</dbReference>
<keyword evidence="1 4" id="KW-0732">Signal</keyword>
<keyword evidence="2" id="KW-0564">Palmitate</keyword>
<keyword evidence="8" id="KW-1185">Reference proteome</keyword>
<sequence length="278" mass="30540">MKMKGKFLFGFAILFVIGFLSACGTGGDNNDDSQNADGNGQKETLIIGTDAAFAPFEYLDKGEIVGFDVDFIDAVMTEAGYDYEIKNVGWDPLFPSVENGDVDFGLSAISITDDRMETYDFSVPYFESRLLIMVPEGSNIQSAEDLEGKLVGVQNGTTGQTAVEKILGENNENIKKYETTAVAIMAMQNGDVEAVVTDNTVAEEYVSNNPNEKFEVIEDPENFAPEYYGLMFKKGSDLKAELDEAINAVLDSGKYAEIYEEYFGYEPDVEALKEAAQE</sequence>
<dbReference type="SUPFAM" id="SSF53850">
    <property type="entry name" value="Periplasmic binding protein-like II"/>
    <property type="match status" value="1"/>
</dbReference>
<evidence type="ECO:0000259" key="5">
    <source>
        <dbReference type="SMART" id="SM00062"/>
    </source>
</evidence>
<dbReference type="InterPro" id="IPR001638">
    <property type="entry name" value="Solute-binding_3/MltF_N"/>
</dbReference>
<evidence type="ECO:0000256" key="3">
    <source>
        <dbReference type="ARBA" id="ARBA00023288"/>
    </source>
</evidence>
<dbReference type="CDD" id="cd13624">
    <property type="entry name" value="PBP2_Arg_Lys_His"/>
    <property type="match status" value="1"/>
</dbReference>
<dbReference type="GO" id="GO:0016020">
    <property type="term" value="C:membrane"/>
    <property type="evidence" value="ECO:0007669"/>
    <property type="project" value="InterPro"/>
</dbReference>
<dbReference type="OrthoDB" id="8613538at2"/>
<dbReference type="SMART" id="SM00079">
    <property type="entry name" value="PBPe"/>
    <property type="match status" value="1"/>
</dbReference>
<reference evidence="7 8" key="1">
    <citation type="submission" date="2019-03" db="EMBL/GenBank/DDBJ databases">
        <title>Genomic Encyclopedia of Type Strains, Phase IV (KMG-IV): sequencing the most valuable type-strain genomes for metagenomic binning, comparative biology and taxonomic classification.</title>
        <authorList>
            <person name="Goeker M."/>
        </authorList>
    </citation>
    <scope>NUCLEOTIDE SEQUENCE [LARGE SCALE GENOMIC DNA]</scope>
    <source>
        <strain evidence="7 8">DSM 25894</strain>
    </source>
</reference>
<gene>
    <name evidence="7" type="ORF">EDD68_1149</name>
</gene>
<dbReference type="PANTHER" id="PTHR35936:SF17">
    <property type="entry name" value="ARGININE-BINDING EXTRACELLULAR PROTEIN ARTP"/>
    <property type="match status" value="1"/>
</dbReference>
<feature type="domain" description="Solute-binding protein family 3/N-terminal" evidence="5">
    <location>
        <begin position="44"/>
        <end position="266"/>
    </location>
</feature>
<keyword evidence="3" id="KW-0449">Lipoprotein</keyword>
<feature type="domain" description="Ionotropic glutamate receptor C-terminal" evidence="6">
    <location>
        <begin position="44"/>
        <end position="265"/>
    </location>
</feature>
<accession>A0A4R3MX49</accession>